<name>A0ABW6IRL7_STRWE</name>
<gene>
    <name evidence="3" type="ORF">ACFQ63_08880</name>
</gene>
<feature type="transmembrane region" description="Helical" evidence="2">
    <location>
        <begin position="43"/>
        <end position="64"/>
    </location>
</feature>
<keyword evidence="2" id="KW-0812">Transmembrane</keyword>
<feature type="region of interest" description="Disordered" evidence="1">
    <location>
        <begin position="69"/>
        <end position="113"/>
    </location>
</feature>
<protein>
    <submittedName>
        <fullName evidence="3">Uncharacterized protein</fullName>
    </submittedName>
</protein>
<evidence type="ECO:0000313" key="4">
    <source>
        <dbReference type="Proteomes" id="UP001600424"/>
    </source>
</evidence>
<dbReference type="RefSeq" id="WP_386254542.1">
    <property type="nucleotide sequence ID" value="NZ_JBHTRV010000005.1"/>
</dbReference>
<keyword evidence="4" id="KW-1185">Reference proteome</keyword>
<feature type="compositionally biased region" description="Pro residues" evidence="1">
    <location>
        <begin position="70"/>
        <end position="80"/>
    </location>
</feature>
<evidence type="ECO:0000256" key="2">
    <source>
        <dbReference type="SAM" id="Phobius"/>
    </source>
</evidence>
<keyword evidence="2" id="KW-1133">Transmembrane helix</keyword>
<organism evidence="3 4">
    <name type="scientific">Streptomyces wedmorensis</name>
    <dbReference type="NCBI Taxonomy" id="43759"/>
    <lineage>
        <taxon>Bacteria</taxon>
        <taxon>Bacillati</taxon>
        <taxon>Actinomycetota</taxon>
        <taxon>Actinomycetes</taxon>
        <taxon>Kitasatosporales</taxon>
        <taxon>Streptomycetaceae</taxon>
        <taxon>Streptomyces</taxon>
    </lineage>
</organism>
<proteinExistence type="predicted"/>
<dbReference type="EMBL" id="JBHTRV010000005">
    <property type="protein sequence ID" value="MFE5979812.1"/>
    <property type="molecule type" value="Genomic_DNA"/>
</dbReference>
<keyword evidence="2" id="KW-0472">Membrane</keyword>
<sequence length="113" mass="11527">MTDHPTTEARLRAALVARASLVTPHDLRPAAPPRGRAWGTRRVYGLVLATLGTAAAAAAVYFLALTPGTPVHPVPVPPARTPAVGEPRPATPPPGPATPSVTPQAEGTPPASR</sequence>
<accession>A0ABW6IRL7</accession>
<evidence type="ECO:0000313" key="3">
    <source>
        <dbReference type="EMBL" id="MFE5979812.1"/>
    </source>
</evidence>
<evidence type="ECO:0000256" key="1">
    <source>
        <dbReference type="SAM" id="MobiDB-lite"/>
    </source>
</evidence>
<comment type="caution">
    <text evidence="3">The sequence shown here is derived from an EMBL/GenBank/DDBJ whole genome shotgun (WGS) entry which is preliminary data.</text>
</comment>
<dbReference type="Proteomes" id="UP001600424">
    <property type="component" value="Unassembled WGS sequence"/>
</dbReference>
<reference evidence="3 4" key="1">
    <citation type="submission" date="2024-09" db="EMBL/GenBank/DDBJ databases">
        <title>The Natural Products Discovery Center: Release of the First 8490 Sequenced Strains for Exploring Actinobacteria Biosynthetic Diversity.</title>
        <authorList>
            <person name="Kalkreuter E."/>
            <person name="Kautsar S.A."/>
            <person name="Yang D."/>
            <person name="Bader C.D."/>
            <person name="Teijaro C.N."/>
            <person name="Fluegel L."/>
            <person name="Davis C.M."/>
            <person name="Simpson J.R."/>
            <person name="Lauterbach L."/>
            <person name="Steele A.D."/>
            <person name="Gui C."/>
            <person name="Meng S."/>
            <person name="Li G."/>
            <person name="Viehrig K."/>
            <person name="Ye F."/>
            <person name="Su P."/>
            <person name="Kiefer A.F."/>
            <person name="Nichols A."/>
            <person name="Cepeda A.J."/>
            <person name="Yan W."/>
            <person name="Fan B."/>
            <person name="Jiang Y."/>
            <person name="Adhikari A."/>
            <person name="Zheng C.-J."/>
            <person name="Schuster L."/>
            <person name="Cowan T.M."/>
            <person name="Smanski M.J."/>
            <person name="Chevrette M.G."/>
            <person name="De Carvalho L.P.S."/>
            <person name="Shen B."/>
        </authorList>
    </citation>
    <scope>NUCLEOTIDE SEQUENCE [LARGE SCALE GENOMIC DNA]</scope>
    <source>
        <strain evidence="3 4">NPDC056472</strain>
    </source>
</reference>